<dbReference type="EMBL" id="CAICTM010001358">
    <property type="protein sequence ID" value="CAB9522953.1"/>
    <property type="molecule type" value="Genomic_DNA"/>
</dbReference>
<evidence type="ECO:0000313" key="11">
    <source>
        <dbReference type="EMBL" id="CAB9522953.1"/>
    </source>
</evidence>
<keyword evidence="8 10" id="KW-0472">Membrane</keyword>
<accession>A0A9N8HPS8</accession>
<organism evidence="11 12">
    <name type="scientific">Seminavis robusta</name>
    <dbReference type="NCBI Taxonomy" id="568900"/>
    <lineage>
        <taxon>Eukaryota</taxon>
        <taxon>Sar</taxon>
        <taxon>Stramenopiles</taxon>
        <taxon>Ochrophyta</taxon>
        <taxon>Bacillariophyta</taxon>
        <taxon>Bacillariophyceae</taxon>
        <taxon>Bacillariophycidae</taxon>
        <taxon>Naviculales</taxon>
        <taxon>Naviculaceae</taxon>
        <taxon>Seminavis</taxon>
    </lineage>
</organism>
<dbReference type="PANTHER" id="PTHR11157:SF17">
    <property type="entry name" value="ELONGATION OF VERY LONG CHAIN FATTY ACIDS PROTEIN 6"/>
    <property type="match status" value="1"/>
</dbReference>
<dbReference type="Proteomes" id="UP001153069">
    <property type="component" value="Unassembled WGS sequence"/>
</dbReference>
<dbReference type="GO" id="GO:0030148">
    <property type="term" value="P:sphingolipid biosynthetic process"/>
    <property type="evidence" value="ECO:0007669"/>
    <property type="project" value="TreeGrafter"/>
</dbReference>
<dbReference type="AlphaFoldDB" id="A0A9N8HPS8"/>
<dbReference type="GO" id="GO:0042761">
    <property type="term" value="P:very long-chain fatty acid biosynthetic process"/>
    <property type="evidence" value="ECO:0007669"/>
    <property type="project" value="TreeGrafter"/>
</dbReference>
<dbReference type="GO" id="GO:0019367">
    <property type="term" value="P:fatty acid elongation, saturated fatty acid"/>
    <property type="evidence" value="ECO:0007669"/>
    <property type="project" value="TreeGrafter"/>
</dbReference>
<evidence type="ECO:0000256" key="6">
    <source>
        <dbReference type="ARBA" id="ARBA00022989"/>
    </source>
</evidence>
<dbReference type="GO" id="GO:0005789">
    <property type="term" value="C:endoplasmic reticulum membrane"/>
    <property type="evidence" value="ECO:0007669"/>
    <property type="project" value="TreeGrafter"/>
</dbReference>
<dbReference type="PROSITE" id="PS01188">
    <property type="entry name" value="ELO"/>
    <property type="match status" value="1"/>
</dbReference>
<dbReference type="OrthoDB" id="37170at2759"/>
<keyword evidence="9 10" id="KW-0275">Fatty acid biosynthesis</keyword>
<reference evidence="11" key="1">
    <citation type="submission" date="2020-06" db="EMBL/GenBank/DDBJ databases">
        <authorList>
            <consortium name="Plant Systems Biology data submission"/>
        </authorList>
    </citation>
    <scope>NUCLEOTIDE SEQUENCE</scope>
    <source>
        <strain evidence="11">D6</strain>
    </source>
</reference>
<comment type="subcellular location">
    <subcellularLocation>
        <location evidence="1">Membrane</location>
        <topology evidence="1">Multi-pass membrane protein</topology>
    </subcellularLocation>
</comment>
<dbReference type="InterPro" id="IPR002076">
    <property type="entry name" value="ELO_fam"/>
</dbReference>
<evidence type="ECO:0000256" key="3">
    <source>
        <dbReference type="ARBA" id="ARBA00022679"/>
    </source>
</evidence>
<dbReference type="GO" id="GO:0034626">
    <property type="term" value="P:fatty acid elongation, polyunsaturated fatty acid"/>
    <property type="evidence" value="ECO:0007669"/>
    <property type="project" value="TreeGrafter"/>
</dbReference>
<evidence type="ECO:0000256" key="9">
    <source>
        <dbReference type="ARBA" id="ARBA00023160"/>
    </source>
</evidence>
<keyword evidence="5 10" id="KW-0276">Fatty acid metabolism</keyword>
<evidence type="ECO:0000256" key="4">
    <source>
        <dbReference type="ARBA" id="ARBA00022692"/>
    </source>
</evidence>
<evidence type="ECO:0000256" key="7">
    <source>
        <dbReference type="ARBA" id="ARBA00023098"/>
    </source>
</evidence>
<evidence type="ECO:0000256" key="5">
    <source>
        <dbReference type="ARBA" id="ARBA00022832"/>
    </source>
</evidence>
<keyword evidence="7 10" id="KW-0443">Lipid metabolism</keyword>
<feature type="transmembrane region" description="Helical" evidence="10">
    <location>
        <begin position="229"/>
        <end position="254"/>
    </location>
</feature>
<keyword evidence="2 10" id="KW-0444">Lipid biosynthesis</keyword>
<evidence type="ECO:0000313" key="12">
    <source>
        <dbReference type="Proteomes" id="UP001153069"/>
    </source>
</evidence>
<gene>
    <name evidence="11" type="ORF">SEMRO_1360_G266080.1</name>
</gene>
<proteinExistence type="inferred from homology"/>
<name>A0A9N8HPS8_9STRA</name>
<feature type="transmembrane region" description="Helical" evidence="10">
    <location>
        <begin position="63"/>
        <end position="83"/>
    </location>
</feature>
<dbReference type="GO" id="GO:0009922">
    <property type="term" value="F:fatty acid elongase activity"/>
    <property type="evidence" value="ECO:0007669"/>
    <property type="project" value="InterPro"/>
</dbReference>
<keyword evidence="3 10" id="KW-0808">Transferase</keyword>
<feature type="transmembrane region" description="Helical" evidence="10">
    <location>
        <begin position="95"/>
        <end position="114"/>
    </location>
</feature>
<dbReference type="EC" id="2.3.1.-" evidence="10"/>
<keyword evidence="4 10" id="KW-0812">Transmembrane</keyword>
<dbReference type="InterPro" id="IPR030457">
    <property type="entry name" value="ELO_CS"/>
</dbReference>
<dbReference type="PANTHER" id="PTHR11157">
    <property type="entry name" value="FATTY ACID ACYL TRANSFERASE-RELATED"/>
    <property type="match status" value="1"/>
</dbReference>
<evidence type="ECO:0000256" key="8">
    <source>
        <dbReference type="ARBA" id="ARBA00023136"/>
    </source>
</evidence>
<dbReference type="GO" id="GO:0034625">
    <property type="term" value="P:fatty acid elongation, monounsaturated fatty acid"/>
    <property type="evidence" value="ECO:0007669"/>
    <property type="project" value="TreeGrafter"/>
</dbReference>
<feature type="transmembrane region" description="Helical" evidence="10">
    <location>
        <begin position="266"/>
        <end position="285"/>
    </location>
</feature>
<feature type="transmembrane region" description="Helical" evidence="10">
    <location>
        <begin position="172"/>
        <end position="191"/>
    </location>
</feature>
<comment type="caution">
    <text evidence="11">The sequence shown here is derived from an EMBL/GenBank/DDBJ whole genome shotgun (WGS) entry which is preliminary data.</text>
</comment>
<keyword evidence="12" id="KW-1185">Reference proteome</keyword>
<evidence type="ECO:0000256" key="1">
    <source>
        <dbReference type="ARBA" id="ARBA00004141"/>
    </source>
</evidence>
<comment type="catalytic activity">
    <reaction evidence="10">
        <text>an acyl-CoA + malonyl-CoA + H(+) = a 3-oxoacyl-CoA + CO2 + CoA</text>
        <dbReference type="Rhea" id="RHEA:50252"/>
        <dbReference type="ChEBI" id="CHEBI:15378"/>
        <dbReference type="ChEBI" id="CHEBI:16526"/>
        <dbReference type="ChEBI" id="CHEBI:57287"/>
        <dbReference type="ChEBI" id="CHEBI:57384"/>
        <dbReference type="ChEBI" id="CHEBI:58342"/>
        <dbReference type="ChEBI" id="CHEBI:90726"/>
    </reaction>
    <physiologicalReaction direction="left-to-right" evidence="10">
        <dbReference type="Rhea" id="RHEA:50253"/>
    </physiologicalReaction>
</comment>
<sequence length="299" mass="34880">MVWHPVDSTGECLRESGGATGSERLYYEEISCLYPSLSNTYMKWEYETDYIFKFSSKMEANPWIPLVACALYVVAIFSGQAYMKNRPAWNWRNTLAFWNLLLSVFSFVGFMRVAPQVLHNIYYYGLRDNVCESPYSLVGAGPVANWGLYFLLSKFAELFDTFFIVIHKKKLLFLHWYHHITVLYCCWHTWVNETPTGLIFCAVNFGVHAIMYFYYFLMAVRCKPKWFNPIVITVTQIAQMVVGVFLTFSSLNYVGSEGCWANMTNIQGTLVMYASYLFLFLQFFFKRYGVGIRKTKKVD</sequence>
<dbReference type="Pfam" id="PF01151">
    <property type="entry name" value="ELO"/>
    <property type="match status" value="1"/>
</dbReference>
<evidence type="ECO:0000256" key="2">
    <source>
        <dbReference type="ARBA" id="ARBA00022516"/>
    </source>
</evidence>
<feature type="transmembrane region" description="Helical" evidence="10">
    <location>
        <begin position="197"/>
        <end position="217"/>
    </location>
</feature>
<keyword evidence="6 10" id="KW-1133">Transmembrane helix</keyword>
<evidence type="ECO:0000256" key="10">
    <source>
        <dbReference type="RuleBase" id="RU361115"/>
    </source>
</evidence>
<comment type="similarity">
    <text evidence="10">Belongs to the ELO family.</text>
</comment>
<protein>
    <recommendedName>
        <fullName evidence="10">Elongation of fatty acids protein</fullName>
        <ecNumber evidence="10">2.3.1.-</ecNumber>
    </recommendedName>
</protein>